<dbReference type="PANTHER" id="PTHR16222:SF24">
    <property type="entry name" value="ADP-RIBOSYLHYDROLASE ARH3"/>
    <property type="match status" value="1"/>
</dbReference>
<reference evidence="5" key="1">
    <citation type="submission" date="2016-10" db="EMBL/GenBank/DDBJ databases">
        <authorList>
            <person name="Varghese N."/>
            <person name="Submissions S."/>
        </authorList>
    </citation>
    <scope>NUCLEOTIDE SEQUENCE [LARGE SCALE GENOMIC DNA]</scope>
    <source>
        <strain evidence="5">DSM 3695</strain>
    </source>
</reference>
<evidence type="ECO:0000313" key="5">
    <source>
        <dbReference type="Proteomes" id="UP000199310"/>
    </source>
</evidence>
<dbReference type="GO" id="GO:0046872">
    <property type="term" value="F:metal ion binding"/>
    <property type="evidence" value="ECO:0007669"/>
    <property type="project" value="UniProtKB-KW"/>
</dbReference>
<gene>
    <name evidence="4" type="ORF">SAMN04488122_6609</name>
</gene>
<comment type="similarity">
    <text evidence="1">Belongs to the ADP-ribosylglycohydrolase family.</text>
</comment>
<dbReference type="Proteomes" id="UP000199310">
    <property type="component" value="Unassembled WGS sequence"/>
</dbReference>
<dbReference type="Pfam" id="PF03747">
    <property type="entry name" value="ADP_ribosyl_GH"/>
    <property type="match status" value="1"/>
</dbReference>
<feature type="binding site" evidence="3">
    <location>
        <position position="52"/>
    </location>
    <ligand>
        <name>Mg(2+)</name>
        <dbReference type="ChEBI" id="CHEBI:18420"/>
        <label>1</label>
    </ligand>
</feature>
<sequence>MQKQITGAFYGIAIGDALGVPVEFKTRSYLKENPITTLTGYGCWNQPAGTFSDDSSLTFCTAESLIGGYDVQRMAQTFVRWSSEGYWGAHNEVFDIGHTTRRALQRVGAGVSPLVSGGFEEFENGNGSLMRIMPLAFFLANENDIHQRYQIIREVSAITHQHFRSVLGCFIYVEFLRALLSLKNIAEAYLQMQRSVNAYVANQSFNEAEIKHYERVLQQNIAEVSEQQLLSSGYVVYTLESALWCLLRTNDYASCVLLAVNLGGDTDTTGAVAGAAAGLHYGIDQLPPAWVNEVVKSSEIGHLANRFMAAINTPMKP</sequence>
<keyword evidence="2 4" id="KW-0378">Hydrolase</keyword>
<accession>A0A1I0SDK2</accession>
<dbReference type="InterPro" id="IPR050792">
    <property type="entry name" value="ADP-ribosylglycohydrolase"/>
</dbReference>
<evidence type="ECO:0000256" key="2">
    <source>
        <dbReference type="ARBA" id="ARBA00022801"/>
    </source>
</evidence>
<dbReference type="EMBL" id="FOJG01000002">
    <property type="protein sequence ID" value="SEW56252.1"/>
    <property type="molecule type" value="Genomic_DNA"/>
</dbReference>
<comment type="cofactor">
    <cofactor evidence="3">
        <name>Mg(2+)</name>
        <dbReference type="ChEBI" id="CHEBI:18420"/>
    </cofactor>
    <text evidence="3">Binds 2 magnesium ions per subunit.</text>
</comment>
<feature type="binding site" evidence="3">
    <location>
        <position position="267"/>
    </location>
    <ligand>
        <name>Mg(2+)</name>
        <dbReference type="ChEBI" id="CHEBI:18420"/>
        <label>1</label>
    </ligand>
</feature>
<evidence type="ECO:0000313" key="4">
    <source>
        <dbReference type="EMBL" id="SEW56252.1"/>
    </source>
</evidence>
<dbReference type="OrthoDB" id="9798107at2"/>
<dbReference type="GO" id="GO:0016787">
    <property type="term" value="F:hydrolase activity"/>
    <property type="evidence" value="ECO:0007669"/>
    <property type="project" value="UniProtKB-KW"/>
</dbReference>
<feature type="binding site" evidence="3">
    <location>
        <position position="268"/>
    </location>
    <ligand>
        <name>Mg(2+)</name>
        <dbReference type="ChEBI" id="CHEBI:18420"/>
        <label>1</label>
    </ligand>
</feature>
<dbReference type="InterPro" id="IPR036705">
    <property type="entry name" value="Ribosyl_crysJ1_sf"/>
</dbReference>
<dbReference type="InterPro" id="IPR005502">
    <property type="entry name" value="Ribosyl_crysJ1"/>
</dbReference>
<protein>
    <submittedName>
        <fullName evidence="4">ADP-ribosylglycohydrolase</fullName>
    </submittedName>
</protein>
<dbReference type="STRING" id="29529.SAMN04488122_6609"/>
<evidence type="ECO:0000256" key="1">
    <source>
        <dbReference type="ARBA" id="ARBA00010702"/>
    </source>
</evidence>
<feature type="binding site" evidence="3">
    <location>
        <position position="265"/>
    </location>
    <ligand>
        <name>Mg(2+)</name>
        <dbReference type="ChEBI" id="CHEBI:18420"/>
        <label>1</label>
    </ligand>
</feature>
<evidence type="ECO:0000256" key="3">
    <source>
        <dbReference type="PIRSR" id="PIRSR605502-1"/>
    </source>
</evidence>
<dbReference type="PANTHER" id="PTHR16222">
    <property type="entry name" value="ADP-RIBOSYLGLYCOHYDROLASE"/>
    <property type="match status" value="1"/>
</dbReference>
<proteinExistence type="inferred from homology"/>
<dbReference type="SUPFAM" id="SSF101478">
    <property type="entry name" value="ADP-ribosylglycohydrolase"/>
    <property type="match status" value="1"/>
</dbReference>
<keyword evidence="3" id="KW-0479">Metal-binding</keyword>
<feature type="binding site" evidence="3">
    <location>
        <position position="54"/>
    </location>
    <ligand>
        <name>Mg(2+)</name>
        <dbReference type="ChEBI" id="CHEBI:18420"/>
        <label>1</label>
    </ligand>
</feature>
<name>A0A1I0SDK2_9BACT</name>
<keyword evidence="3" id="KW-0460">Magnesium</keyword>
<organism evidence="4 5">
    <name type="scientific">Chitinophaga arvensicola</name>
    <dbReference type="NCBI Taxonomy" id="29529"/>
    <lineage>
        <taxon>Bacteria</taxon>
        <taxon>Pseudomonadati</taxon>
        <taxon>Bacteroidota</taxon>
        <taxon>Chitinophagia</taxon>
        <taxon>Chitinophagales</taxon>
        <taxon>Chitinophagaceae</taxon>
        <taxon>Chitinophaga</taxon>
    </lineage>
</organism>
<feature type="binding site" evidence="3">
    <location>
        <position position="53"/>
    </location>
    <ligand>
        <name>Mg(2+)</name>
        <dbReference type="ChEBI" id="CHEBI:18420"/>
        <label>1</label>
    </ligand>
</feature>
<keyword evidence="5" id="KW-1185">Reference proteome</keyword>
<dbReference type="AlphaFoldDB" id="A0A1I0SDK2"/>
<dbReference type="RefSeq" id="WP_089903643.1">
    <property type="nucleotide sequence ID" value="NZ_FOJG01000002.1"/>
</dbReference>
<dbReference type="Gene3D" id="1.10.4080.10">
    <property type="entry name" value="ADP-ribosylation/Crystallin J1"/>
    <property type="match status" value="1"/>
</dbReference>